<reference evidence="2" key="1">
    <citation type="submission" date="2017-11" db="EMBL/GenBank/DDBJ databases">
        <authorList>
            <person name="Lima N.C."/>
            <person name="Parody-Merino A.M."/>
            <person name="Battley P.F."/>
            <person name="Fidler A.E."/>
            <person name="Prosdocimi F."/>
        </authorList>
    </citation>
    <scope>NUCLEOTIDE SEQUENCE [LARGE SCALE GENOMIC DNA]</scope>
</reference>
<dbReference type="Proteomes" id="UP000233556">
    <property type="component" value="Unassembled WGS sequence"/>
</dbReference>
<reference evidence="2" key="2">
    <citation type="submission" date="2017-12" db="EMBL/GenBank/DDBJ databases">
        <title>Genome sequence of the Bar-tailed Godwit (Limosa lapponica baueri).</title>
        <authorList>
            <person name="Lima N.C.B."/>
            <person name="Parody-Merino A.M."/>
            <person name="Battley P.F."/>
            <person name="Fidler A.E."/>
            <person name="Prosdocimi F."/>
        </authorList>
    </citation>
    <scope>NUCLEOTIDE SEQUENCE [LARGE SCALE GENOMIC DNA]</scope>
</reference>
<name>A0A2I0UD65_LIMLA</name>
<gene>
    <name evidence="1" type="ORF">llap_5704</name>
</gene>
<dbReference type="PANTHER" id="PTHR33332">
    <property type="entry name" value="REVERSE TRANSCRIPTASE DOMAIN-CONTAINING PROTEIN"/>
    <property type="match status" value="1"/>
</dbReference>
<sequence length="125" mass="14364">MRVLKHCNRDVVDAPSLETFKVSLDGALSNLIFINDLVEGIECNVSKFADDTKLRESVDLLEGRKDLWRDLDRMDRWAKANGIRLNKAKCWVLHLGHNNPMQQYRLEEEWLESFLPSRKGPGGIG</sequence>
<accession>A0A2I0UD65</accession>
<organism evidence="1 2">
    <name type="scientific">Limosa lapponica baueri</name>
    <dbReference type="NCBI Taxonomy" id="1758121"/>
    <lineage>
        <taxon>Eukaryota</taxon>
        <taxon>Metazoa</taxon>
        <taxon>Chordata</taxon>
        <taxon>Craniata</taxon>
        <taxon>Vertebrata</taxon>
        <taxon>Euteleostomi</taxon>
        <taxon>Archelosauria</taxon>
        <taxon>Archosauria</taxon>
        <taxon>Dinosauria</taxon>
        <taxon>Saurischia</taxon>
        <taxon>Theropoda</taxon>
        <taxon>Coelurosauria</taxon>
        <taxon>Aves</taxon>
        <taxon>Neognathae</taxon>
        <taxon>Neoaves</taxon>
        <taxon>Charadriiformes</taxon>
        <taxon>Scolopacidae</taxon>
        <taxon>Limosa</taxon>
    </lineage>
</organism>
<dbReference type="AlphaFoldDB" id="A0A2I0UD65"/>
<evidence type="ECO:0000313" key="2">
    <source>
        <dbReference type="Proteomes" id="UP000233556"/>
    </source>
</evidence>
<dbReference type="GO" id="GO:0003964">
    <property type="term" value="F:RNA-directed DNA polymerase activity"/>
    <property type="evidence" value="ECO:0007669"/>
    <property type="project" value="UniProtKB-KW"/>
</dbReference>
<evidence type="ECO:0000313" key="1">
    <source>
        <dbReference type="EMBL" id="PKU43985.1"/>
    </source>
</evidence>
<dbReference type="EMBL" id="KZ505858">
    <property type="protein sequence ID" value="PKU43985.1"/>
    <property type="molecule type" value="Genomic_DNA"/>
</dbReference>
<proteinExistence type="predicted"/>
<keyword evidence="1" id="KW-0695">RNA-directed DNA polymerase</keyword>
<keyword evidence="2" id="KW-1185">Reference proteome</keyword>
<keyword evidence="1" id="KW-0808">Transferase</keyword>
<keyword evidence="1" id="KW-0548">Nucleotidyltransferase</keyword>
<protein>
    <submittedName>
        <fullName evidence="1">Rna-directed dna polymerase from mobile element jockey-like</fullName>
    </submittedName>
</protein>
<dbReference type="OrthoDB" id="416454at2759"/>